<keyword evidence="2" id="KW-1185">Reference proteome</keyword>
<comment type="caution">
    <text evidence="1">The sequence shown here is derived from an EMBL/GenBank/DDBJ whole genome shotgun (WGS) entry which is preliminary data.</text>
</comment>
<evidence type="ECO:0000313" key="2">
    <source>
        <dbReference type="Proteomes" id="UP000814033"/>
    </source>
</evidence>
<gene>
    <name evidence="1" type="ORF">FA95DRAFT_1598111</name>
</gene>
<sequence>MPRNIIHSDISMDPESASEPQSPSPEEEEQDGGDVDVEEDDEDGEEEVDAEELEDEEQVDVDDPPPDATDMDELSSPSATPPPVTKSPSRTRLKITLKLPQQKPKRSARARAPPTPTPDASRTGSRDIDIESEDDDDDDEVIGGSGRPLTARQAVLASVVDSSHVSLSAYGRTDEGSRKKKQLNEAELALRREETARKRKHLSEKKLQDEKAETINRLLKKQSRARGKRNALATADDRTPGAQTGAAGTGTPVEGDPDEEMEPPVPVYEEAPKMYRWISTSRPPAAPSTGATPELKDEKEKEGGEAKTMTLAFCVPVSALSSAPLVDEAEKMDVDTVPSAPKADAPHRPSFGSHKWTIPCGLEIGSKARKSKFFAVSHRSCELPGVACCQQLVLAILAYAATPGNVGRAHGTVSTTVVARGDEQWSGKYQMAAHMTLA</sequence>
<protein>
    <submittedName>
        <fullName evidence="1">Uncharacterized protein</fullName>
    </submittedName>
</protein>
<dbReference type="EMBL" id="MU276032">
    <property type="protein sequence ID" value="KAI0043118.1"/>
    <property type="molecule type" value="Genomic_DNA"/>
</dbReference>
<reference evidence="1" key="1">
    <citation type="submission" date="2021-02" db="EMBL/GenBank/DDBJ databases">
        <authorList>
            <consortium name="DOE Joint Genome Institute"/>
            <person name="Ahrendt S."/>
            <person name="Looney B.P."/>
            <person name="Miyauchi S."/>
            <person name="Morin E."/>
            <person name="Drula E."/>
            <person name="Courty P.E."/>
            <person name="Chicoki N."/>
            <person name="Fauchery L."/>
            <person name="Kohler A."/>
            <person name="Kuo A."/>
            <person name="Labutti K."/>
            <person name="Pangilinan J."/>
            <person name="Lipzen A."/>
            <person name="Riley R."/>
            <person name="Andreopoulos W."/>
            <person name="He G."/>
            <person name="Johnson J."/>
            <person name="Barry K.W."/>
            <person name="Grigoriev I.V."/>
            <person name="Nagy L."/>
            <person name="Hibbett D."/>
            <person name="Henrissat B."/>
            <person name="Matheny P.B."/>
            <person name="Labbe J."/>
            <person name="Martin F."/>
        </authorList>
    </citation>
    <scope>NUCLEOTIDE SEQUENCE</scope>
    <source>
        <strain evidence="1">FP105234-sp</strain>
    </source>
</reference>
<name>A0ACB8RHW5_9AGAM</name>
<dbReference type="Proteomes" id="UP000814033">
    <property type="component" value="Unassembled WGS sequence"/>
</dbReference>
<organism evidence="1 2">
    <name type="scientific">Auriscalpium vulgare</name>
    <dbReference type="NCBI Taxonomy" id="40419"/>
    <lineage>
        <taxon>Eukaryota</taxon>
        <taxon>Fungi</taxon>
        <taxon>Dikarya</taxon>
        <taxon>Basidiomycota</taxon>
        <taxon>Agaricomycotina</taxon>
        <taxon>Agaricomycetes</taxon>
        <taxon>Russulales</taxon>
        <taxon>Auriscalpiaceae</taxon>
        <taxon>Auriscalpium</taxon>
    </lineage>
</organism>
<proteinExistence type="predicted"/>
<evidence type="ECO:0000313" key="1">
    <source>
        <dbReference type="EMBL" id="KAI0043118.1"/>
    </source>
</evidence>
<accession>A0ACB8RHW5</accession>
<reference evidence="1" key="2">
    <citation type="journal article" date="2022" name="New Phytol.">
        <title>Evolutionary transition to the ectomycorrhizal habit in the genomes of a hyperdiverse lineage of mushroom-forming fungi.</title>
        <authorList>
            <person name="Looney B."/>
            <person name="Miyauchi S."/>
            <person name="Morin E."/>
            <person name="Drula E."/>
            <person name="Courty P.E."/>
            <person name="Kohler A."/>
            <person name="Kuo A."/>
            <person name="LaButti K."/>
            <person name="Pangilinan J."/>
            <person name="Lipzen A."/>
            <person name="Riley R."/>
            <person name="Andreopoulos W."/>
            <person name="He G."/>
            <person name="Johnson J."/>
            <person name="Nolan M."/>
            <person name="Tritt A."/>
            <person name="Barry K.W."/>
            <person name="Grigoriev I.V."/>
            <person name="Nagy L.G."/>
            <person name="Hibbett D."/>
            <person name="Henrissat B."/>
            <person name="Matheny P.B."/>
            <person name="Labbe J."/>
            <person name="Martin F.M."/>
        </authorList>
    </citation>
    <scope>NUCLEOTIDE SEQUENCE</scope>
    <source>
        <strain evidence="1">FP105234-sp</strain>
    </source>
</reference>